<dbReference type="PANTHER" id="PTHR30349">
    <property type="entry name" value="PHAGE INTEGRASE-RELATED"/>
    <property type="match status" value="1"/>
</dbReference>
<dbReference type="InterPro" id="IPR002104">
    <property type="entry name" value="Integrase_catalytic"/>
</dbReference>
<dbReference type="SUPFAM" id="SSF56349">
    <property type="entry name" value="DNA breaking-rejoining enzymes"/>
    <property type="match status" value="1"/>
</dbReference>
<evidence type="ECO:0000256" key="1">
    <source>
        <dbReference type="ARBA" id="ARBA00023172"/>
    </source>
</evidence>
<feature type="compositionally biased region" description="Basic and acidic residues" evidence="2">
    <location>
        <begin position="312"/>
        <end position="328"/>
    </location>
</feature>
<evidence type="ECO:0000256" key="2">
    <source>
        <dbReference type="SAM" id="MobiDB-lite"/>
    </source>
</evidence>
<comment type="caution">
    <text evidence="4">The sequence shown here is derived from an EMBL/GenBank/DDBJ whole genome shotgun (WGS) entry which is preliminary data.</text>
</comment>
<dbReference type="InterPro" id="IPR011010">
    <property type="entry name" value="DNA_brk_join_enz"/>
</dbReference>
<sequence>MGTKRHLAVAGEPGAVGTGETSSGVPTAEALASFLRHLAGRRGRSGRITSPETVRAYTSALPTAFAGIGHLGELAVDGGGRERLHTNIRTAWGSAAPATFNAKRAAVASALAYFGDQEWLTDHTAVLAGLTRQPQPKPDETRVRDRERIDRLIADRRLPLEDRTLWSMLYATAARAEEVLRLDIEHVDRANRRARTIRKGGKADDLLYDVRTARMLGQLLGRRTTGPIFLSTRVAPDDGTVLARDVDPASRRRRMTYRTAERHLGAATGGWDLHDLRHSRLTHAGEDGATEADLMNLSGHEDRRTLQRYLKPSKEGTHRRLDDLDAQRGTRTASADDLAARMART</sequence>
<name>A0ABR9LIE7_9PSEU</name>
<evidence type="ECO:0000313" key="4">
    <source>
        <dbReference type="EMBL" id="MBE1580443.1"/>
    </source>
</evidence>
<dbReference type="EMBL" id="JADBEJ010000006">
    <property type="protein sequence ID" value="MBE1580443.1"/>
    <property type="molecule type" value="Genomic_DNA"/>
</dbReference>
<dbReference type="PANTHER" id="PTHR30349:SF81">
    <property type="entry name" value="TYROSINE RECOMBINASE XERC"/>
    <property type="match status" value="1"/>
</dbReference>
<feature type="region of interest" description="Disordered" evidence="2">
    <location>
        <begin position="309"/>
        <end position="345"/>
    </location>
</feature>
<keyword evidence="5" id="KW-1185">Reference proteome</keyword>
<evidence type="ECO:0000259" key="3">
    <source>
        <dbReference type="PROSITE" id="PS51898"/>
    </source>
</evidence>
<reference evidence="4 5" key="1">
    <citation type="submission" date="2020-10" db="EMBL/GenBank/DDBJ databases">
        <title>Sequencing the genomes of 1000 actinobacteria strains.</title>
        <authorList>
            <person name="Klenk H.-P."/>
        </authorList>
    </citation>
    <scope>NUCLEOTIDE SEQUENCE [LARGE SCALE GENOMIC DNA]</scope>
    <source>
        <strain evidence="4 5">DSM 46661</strain>
    </source>
</reference>
<evidence type="ECO:0000313" key="5">
    <source>
        <dbReference type="Proteomes" id="UP000656548"/>
    </source>
</evidence>
<dbReference type="Pfam" id="PF00589">
    <property type="entry name" value="Phage_integrase"/>
    <property type="match status" value="1"/>
</dbReference>
<dbReference type="Gene3D" id="1.10.443.10">
    <property type="entry name" value="Intergrase catalytic core"/>
    <property type="match status" value="1"/>
</dbReference>
<proteinExistence type="predicted"/>
<dbReference type="InterPro" id="IPR013762">
    <property type="entry name" value="Integrase-like_cat_sf"/>
</dbReference>
<dbReference type="PROSITE" id="PS51898">
    <property type="entry name" value="TYR_RECOMBINASE"/>
    <property type="match status" value="1"/>
</dbReference>
<dbReference type="Proteomes" id="UP000656548">
    <property type="component" value="Unassembled WGS sequence"/>
</dbReference>
<dbReference type="RefSeq" id="WP_192747005.1">
    <property type="nucleotide sequence ID" value="NZ_JADBEJ010000006.1"/>
</dbReference>
<dbReference type="InterPro" id="IPR050090">
    <property type="entry name" value="Tyrosine_recombinase_XerCD"/>
</dbReference>
<gene>
    <name evidence="4" type="ORF">H4W30_007524</name>
</gene>
<dbReference type="CDD" id="cd00397">
    <property type="entry name" value="DNA_BRE_C"/>
    <property type="match status" value="1"/>
</dbReference>
<feature type="domain" description="Tyr recombinase" evidence="3">
    <location>
        <begin position="139"/>
        <end position="322"/>
    </location>
</feature>
<organism evidence="4 5">
    <name type="scientific">Amycolatopsis roodepoortensis</name>
    <dbReference type="NCBI Taxonomy" id="700274"/>
    <lineage>
        <taxon>Bacteria</taxon>
        <taxon>Bacillati</taxon>
        <taxon>Actinomycetota</taxon>
        <taxon>Actinomycetes</taxon>
        <taxon>Pseudonocardiales</taxon>
        <taxon>Pseudonocardiaceae</taxon>
        <taxon>Amycolatopsis</taxon>
    </lineage>
</organism>
<keyword evidence="1" id="KW-0233">DNA recombination</keyword>
<feature type="region of interest" description="Disordered" evidence="2">
    <location>
        <begin position="1"/>
        <end position="24"/>
    </location>
</feature>
<accession>A0ABR9LIE7</accession>
<protein>
    <submittedName>
        <fullName evidence="4">Integrase/recombinase XerC</fullName>
    </submittedName>
</protein>